<dbReference type="SMART" id="SM00710">
    <property type="entry name" value="PbH1"/>
    <property type="match status" value="7"/>
</dbReference>
<organism evidence="4 5">
    <name type="scientific">Bianquea renquensis</name>
    <dbReference type="NCBI Taxonomy" id="2763661"/>
    <lineage>
        <taxon>Bacteria</taxon>
        <taxon>Bacillati</taxon>
        <taxon>Bacillota</taxon>
        <taxon>Clostridia</taxon>
        <taxon>Eubacteriales</taxon>
        <taxon>Bianqueaceae</taxon>
        <taxon>Bianquea</taxon>
    </lineage>
</organism>
<proteinExistence type="predicted"/>
<dbReference type="RefSeq" id="WP_249289643.1">
    <property type="nucleotide sequence ID" value="NZ_JACRSQ010000009.1"/>
</dbReference>
<dbReference type="GO" id="GO:0016052">
    <property type="term" value="P:carbohydrate catabolic process"/>
    <property type="evidence" value="ECO:0007669"/>
    <property type="project" value="InterPro"/>
</dbReference>
<dbReference type="InterPro" id="IPR013783">
    <property type="entry name" value="Ig-like_fold"/>
</dbReference>
<dbReference type="InterPro" id="IPR039448">
    <property type="entry name" value="Beta_helix"/>
</dbReference>
<evidence type="ECO:0000313" key="4">
    <source>
        <dbReference type="EMBL" id="MBC8543465.1"/>
    </source>
</evidence>
<dbReference type="InterPro" id="IPR010502">
    <property type="entry name" value="Carb-bd_dom_fam9"/>
</dbReference>
<dbReference type="Proteomes" id="UP000657006">
    <property type="component" value="Unassembled WGS sequence"/>
</dbReference>
<dbReference type="SUPFAM" id="SSF49344">
    <property type="entry name" value="CBD9-like"/>
    <property type="match status" value="2"/>
</dbReference>
<dbReference type="PANTHER" id="PTHR36453">
    <property type="entry name" value="SECRETED PROTEIN-RELATED"/>
    <property type="match status" value="1"/>
</dbReference>
<evidence type="ECO:0000259" key="3">
    <source>
        <dbReference type="Pfam" id="PF13229"/>
    </source>
</evidence>
<dbReference type="SUPFAM" id="SSF51126">
    <property type="entry name" value="Pectin lyase-like"/>
    <property type="match status" value="1"/>
</dbReference>
<dbReference type="Pfam" id="PF13229">
    <property type="entry name" value="Beta_helix"/>
    <property type="match status" value="2"/>
</dbReference>
<reference evidence="4" key="1">
    <citation type="submission" date="2020-08" db="EMBL/GenBank/DDBJ databases">
        <title>Genome public.</title>
        <authorList>
            <person name="Liu C."/>
            <person name="Sun Q."/>
        </authorList>
    </citation>
    <scope>NUCLEOTIDE SEQUENCE</scope>
    <source>
        <strain evidence="4">NSJ-32</strain>
    </source>
</reference>
<dbReference type="PANTHER" id="PTHR36453:SF1">
    <property type="entry name" value="RIGHT HANDED BETA HELIX DOMAIN-CONTAINING PROTEIN"/>
    <property type="match status" value="1"/>
</dbReference>
<feature type="domain" description="Carbohydrate-binding" evidence="2">
    <location>
        <begin position="1443"/>
        <end position="1605"/>
    </location>
</feature>
<dbReference type="Gene3D" id="2.160.20.10">
    <property type="entry name" value="Single-stranded right-handed beta-helix, Pectin lyase-like"/>
    <property type="match status" value="2"/>
</dbReference>
<evidence type="ECO:0000256" key="1">
    <source>
        <dbReference type="SAM" id="SignalP"/>
    </source>
</evidence>
<comment type="caution">
    <text evidence="4">The sequence shown here is derived from an EMBL/GenBank/DDBJ whole genome shotgun (WGS) entry which is preliminary data.</text>
</comment>
<feature type="signal peptide" evidence="1">
    <location>
        <begin position="1"/>
        <end position="31"/>
    </location>
</feature>
<dbReference type="GO" id="GO:0004553">
    <property type="term" value="F:hydrolase activity, hydrolyzing O-glycosyl compounds"/>
    <property type="evidence" value="ECO:0007669"/>
    <property type="project" value="InterPro"/>
</dbReference>
<sequence length="1743" mass="189604">MNKRLGQLLCILVSFCLLGQTFLASTRPVLADAIRVVYLNGSVESSGNGTTPEMAVKTLGEAYSLLDADNAMAQNIIVVCGDTAIDLSSTVTLPAKEATITGAYGDTDYEASLAGSDGNGKISLQADTTIENLNFSFVNASQLENKNHKLILKHTGSTPTVAGSDIEVYSGTYVNVYADAPDGDATLRIYGGTISNLAISSNSMNKLNILIAGGTITNVYGGRRWGSVTIDTVNITLEGAPKIAAINGKYNLAQSSQTESWLNFCEYSGNFGYTLRNIDHIAVSAAEGETAATFSSLQAAYANSREGGTIVLRAPVVIDQSVFSGNHTGTVEIIGETAGQAVTFTTDCAVFTGDFKFDGLTLNFSQEESSPTILFHPVGKAPVFTSSTVINGYYQLRAITASGGDMNLDFGEKLTQQEINGYAAITGSTAYERFQQTIAGLPEEVPVLAMKNISAEDYGTVLYVAPDGSDTTGDGSLTSPFATPKHALEAVTQLSVLQRAEGVAIFFREGKYAVTEGLAISDAHGDPISRTKLTLAAYENENVAFVGGSSLTGSDFQLATETGIGSEDWNRLNSAAKGKVYVADLAQLGLTEYYQFKEEKNGGAPALTVNGTQMTIARYPDVGEVTIKRVIDSGLNGGSCFELQDTTPLNWKNTGRIYVRGSFWAEWWKTVGRITEINAEQRSIKTNGYLGWSREGMKAASSNTHYYYNVLEELSIPGEWFLDEDTDRLYVYPMDGAMQPSDVVCTTTTSAEYLVTVSGASNVLISGITFEVGNGGIRIENSENVLLQRCTVQDMSSYGVDIYESFKCGMTYSTIRRTSYVAFQSSVSAQTRRQLTPSRCFLQNSLIQDIQVTACQILGVGDIFSHNTVQYTRSMGVSVVGTECILEYNEMTAQSYAQRDAGAFYVSGAAYNVGNVIRHNYIHDSNPPGTNNARGIYMDDGCSGNYAYENVVENMSYGIFVHCGDDNVYKQNTLIDCHVSAEVSDGASTTANLASSTYYSFYNGMVNWYAQVKDGPWETRYPYYEDMAEKCGTAIEAWEDNDTENATLAYVRAATGNTFTGNKIINSPAINTNTYAAPYTVLSDNQNLSLTTEEEKLAYTRSSDLYEKLGFTNSQLPGDALAMGSPLSLLTPTQNESVNAEQVNFKWKKLGGVNFYVLTIAKDANFTQDVRDFTTSEAEYKVELAGYEQEYYWKVQAISLAKYNYGQTVTSAVGPFVFTLGTGLSATDVRYYTPDVDGVRDAAYASSARMVLGQEYQASPDASAVPATDTTATGYLIWDENNLYVYADVNKTGIFSNPLLNGGTSENAYLQDCVQIDLQTKNSQLYSVIVHGDGDGYYCTLNGWTGDAKYAVVPKADGSGYSVEFAVPFGEGMQAGDEVEIRFRETSADATRWANYLEQVAAGTATAQQAPVFRYGNSDVTTYTLSSETWSEESKILRTAPVVDGRLDTAYLRSARTELGPMCYALLNDVEEQETTGFLYMLWDDTNLYYYADISTASINSNPLLDAYLAAGDLTKWRTFIRFEDCVQLSVKTEIGTAHVTTIHADGQAYLNSYDNSTQGNYVVRVKEDGSGYIVEAAVPWRDSSVAAGQIVGVHFQANSIDNTGMSPVDTAKTKFAYYQTIAAEYGIDTPYNGQEAIRQTPLYLYRNEDNTYRWFDLTADTYVAPRFRITFNLEPDNTLLVVKQNGTVIAPQADGTYLLPEGEYTWSATAKGYEAVEDMTFTVAGVKQIPVTLTALADETPQ</sequence>
<feature type="chain" id="PRO_5038832121" evidence="1">
    <location>
        <begin position="32"/>
        <end position="1743"/>
    </location>
</feature>
<keyword evidence="5" id="KW-1185">Reference proteome</keyword>
<protein>
    <submittedName>
        <fullName evidence="4">Right-handed parallel beta-helix repeat-containing protein</fullName>
    </submittedName>
</protein>
<gene>
    <name evidence="4" type="ORF">H8730_07900</name>
</gene>
<dbReference type="InterPro" id="IPR006626">
    <property type="entry name" value="PbH1"/>
</dbReference>
<accession>A0A926DUF3</accession>
<name>A0A926DUF3_9FIRM</name>
<dbReference type="InterPro" id="IPR011050">
    <property type="entry name" value="Pectin_lyase_fold/virulence"/>
</dbReference>
<dbReference type="Gene3D" id="2.60.40.1190">
    <property type="match status" value="2"/>
</dbReference>
<dbReference type="InterPro" id="IPR012334">
    <property type="entry name" value="Pectin_lyas_fold"/>
</dbReference>
<feature type="domain" description="Right handed beta helix" evidence="3">
    <location>
        <begin position="858"/>
        <end position="1000"/>
    </location>
</feature>
<evidence type="ECO:0000313" key="5">
    <source>
        <dbReference type="Proteomes" id="UP000657006"/>
    </source>
</evidence>
<feature type="domain" description="Right handed beta helix" evidence="3">
    <location>
        <begin position="745"/>
        <end position="829"/>
    </location>
</feature>
<dbReference type="GO" id="GO:0030246">
    <property type="term" value="F:carbohydrate binding"/>
    <property type="evidence" value="ECO:0007669"/>
    <property type="project" value="InterPro"/>
</dbReference>
<dbReference type="Gene3D" id="2.60.40.10">
    <property type="entry name" value="Immunoglobulins"/>
    <property type="match status" value="1"/>
</dbReference>
<dbReference type="Pfam" id="PF06452">
    <property type="entry name" value="CBM9_1"/>
    <property type="match status" value="1"/>
</dbReference>
<evidence type="ECO:0000259" key="2">
    <source>
        <dbReference type="Pfam" id="PF06452"/>
    </source>
</evidence>
<keyword evidence="1" id="KW-0732">Signal</keyword>
<dbReference type="EMBL" id="JACRSQ010000009">
    <property type="protein sequence ID" value="MBC8543465.1"/>
    <property type="molecule type" value="Genomic_DNA"/>
</dbReference>